<feature type="domain" description="DUF2786" evidence="1">
    <location>
        <begin position="8"/>
        <end position="45"/>
    </location>
</feature>
<dbReference type="Proteomes" id="UP000033695">
    <property type="component" value="Unassembled WGS sequence"/>
</dbReference>
<evidence type="ECO:0000259" key="1">
    <source>
        <dbReference type="Pfam" id="PF10979"/>
    </source>
</evidence>
<dbReference type="EMBL" id="JXBZ01000016">
    <property type="protein sequence ID" value="KJY48071.1"/>
    <property type="molecule type" value="Genomic_DNA"/>
</dbReference>
<accession>A0A0F4KS85</accession>
<protein>
    <submittedName>
        <fullName evidence="3">Uncharacterized protein</fullName>
    </submittedName>
</protein>
<gene>
    <name evidence="3" type="ORF">JG29_16500</name>
</gene>
<proteinExistence type="predicted"/>
<dbReference type="Pfam" id="PF23771">
    <property type="entry name" value="DUF7168"/>
    <property type="match status" value="1"/>
</dbReference>
<name>A0A0F4KS85_9LACO</name>
<sequence length="224" mass="25894">MKYSANQKIINKVKGLLDIAKDSNQDEETQTAFLLAQKLMVKYGIKKSSIQDQQRAVEYGVLERCRKFSVLKKFLANVIAENFKVIFVRTGSCGYFNYNFYGYSSDVELAKNIYFLAVKIIQYRTKKYLNNYYLKTGAARNRKLTAFLKRNYIYGFITGLETRLNDQTKKYDLMVKPDDEVIKRLGPTRSMDDKVSCNYKSKSFKKGFTDGYNTDLSQKSVSVG</sequence>
<dbReference type="RefSeq" id="WP_045923560.1">
    <property type="nucleotide sequence ID" value="NZ_JBHTHW010000002.1"/>
</dbReference>
<evidence type="ECO:0000259" key="2">
    <source>
        <dbReference type="Pfam" id="PF23771"/>
    </source>
</evidence>
<keyword evidence="4" id="KW-1185">Reference proteome</keyword>
<reference evidence="3 4" key="1">
    <citation type="submission" date="2014-12" db="EMBL/GenBank/DDBJ databases">
        <title>Comparative genomics of the lactic acid bacteria isolated from the honey bee gut.</title>
        <authorList>
            <person name="Ellegaard K.M."/>
            <person name="Tamarit D."/>
            <person name="Javelind E."/>
            <person name="Olofsson T."/>
            <person name="Andersson S.G."/>
            <person name="Vasquez A."/>
        </authorList>
    </citation>
    <scope>NUCLEOTIDE SEQUENCE [LARGE SCALE GENOMIC DNA]</scope>
    <source>
        <strain evidence="3 4">Hon2</strain>
    </source>
</reference>
<dbReference type="Pfam" id="PF10979">
    <property type="entry name" value="DUF2786"/>
    <property type="match status" value="1"/>
</dbReference>
<dbReference type="PATRIC" id="fig|1218508.4.peg.1697"/>
<dbReference type="OrthoDB" id="1808266at2"/>
<organism evidence="3 4">
    <name type="scientific">Bombilactobacillus mellis</name>
    <dbReference type="NCBI Taxonomy" id="1218508"/>
    <lineage>
        <taxon>Bacteria</taxon>
        <taxon>Bacillati</taxon>
        <taxon>Bacillota</taxon>
        <taxon>Bacilli</taxon>
        <taxon>Lactobacillales</taxon>
        <taxon>Lactobacillaceae</taxon>
        <taxon>Bombilactobacillus</taxon>
    </lineage>
</organism>
<comment type="caution">
    <text evidence="3">The sequence shown here is derived from an EMBL/GenBank/DDBJ whole genome shotgun (WGS) entry which is preliminary data.</text>
</comment>
<dbReference type="InterPro" id="IPR024498">
    <property type="entry name" value="DUF2786"/>
</dbReference>
<dbReference type="HOGENOM" id="CLU_074062_0_0_9"/>
<evidence type="ECO:0000313" key="4">
    <source>
        <dbReference type="Proteomes" id="UP000033695"/>
    </source>
</evidence>
<evidence type="ECO:0000313" key="3">
    <source>
        <dbReference type="EMBL" id="KJY48071.1"/>
    </source>
</evidence>
<dbReference type="InterPro" id="IPR055592">
    <property type="entry name" value="DUF7168"/>
</dbReference>
<feature type="domain" description="DUF7168" evidence="2">
    <location>
        <begin position="64"/>
        <end position="187"/>
    </location>
</feature>
<dbReference type="AlphaFoldDB" id="A0A0F4KS85"/>